<dbReference type="Gene3D" id="3.30.590.10">
    <property type="entry name" value="Glutamine synthetase/guanido kinase, catalytic domain"/>
    <property type="match status" value="1"/>
</dbReference>
<dbReference type="PROSITE" id="PS00181">
    <property type="entry name" value="GLNA_ATP"/>
    <property type="match status" value="1"/>
</dbReference>
<accession>A0A9D1S353</accession>
<dbReference type="SMART" id="SM01230">
    <property type="entry name" value="Gln-synt_C"/>
    <property type="match status" value="1"/>
</dbReference>
<reference evidence="5" key="2">
    <citation type="journal article" date="2021" name="PeerJ">
        <title>Extensive microbial diversity within the chicken gut microbiome revealed by metagenomics and culture.</title>
        <authorList>
            <person name="Gilroy R."/>
            <person name="Ravi A."/>
            <person name="Getino M."/>
            <person name="Pursley I."/>
            <person name="Horton D.L."/>
            <person name="Alikhan N.F."/>
            <person name="Baker D."/>
            <person name="Gharbi K."/>
            <person name="Hall N."/>
            <person name="Watson M."/>
            <person name="Adriaenssens E.M."/>
            <person name="Foster-Nyarko E."/>
            <person name="Jarju S."/>
            <person name="Secka A."/>
            <person name="Antonio M."/>
            <person name="Oren A."/>
            <person name="Chaudhuri R.R."/>
            <person name="La Ragione R."/>
            <person name="Hildebrand F."/>
            <person name="Pallen M.J."/>
        </authorList>
    </citation>
    <scope>NUCLEOTIDE SEQUENCE</scope>
    <source>
        <strain evidence="5">ChiGjej1B1-22543</strain>
    </source>
</reference>
<dbReference type="GO" id="GO:0006542">
    <property type="term" value="P:glutamine biosynthetic process"/>
    <property type="evidence" value="ECO:0007669"/>
    <property type="project" value="InterPro"/>
</dbReference>
<dbReference type="InterPro" id="IPR040577">
    <property type="entry name" value="Gln-synt_C"/>
</dbReference>
<organism evidence="5 6">
    <name type="scientific">Candidatus Alloenteromonas pullicola</name>
    <dbReference type="NCBI Taxonomy" id="2840784"/>
    <lineage>
        <taxon>Bacteria</taxon>
        <taxon>Bacillati</taxon>
        <taxon>Bacillota</taxon>
        <taxon>Bacillota incertae sedis</taxon>
        <taxon>Candidatus Alloenteromonas</taxon>
    </lineage>
</organism>
<dbReference type="Pfam" id="PF12437">
    <property type="entry name" value="GSIII_N"/>
    <property type="match status" value="1"/>
</dbReference>
<evidence type="ECO:0000313" key="5">
    <source>
        <dbReference type="EMBL" id="HIU45455.1"/>
    </source>
</evidence>
<sequence length="700" mass="77388">MDKPFFDLQSEFGCDLFSKKAMRQFLSKEAYEALLAKMEDGTPLEGKLANEVADGMRRWAISRGATHFTHWFQPLNGLTAEKHEAFISGEDKDGKAIISFSGKELIKGEGDASSLPSGGLRATFEARGYTAWDTSSPAFVIHDDYGAVLYIPTAFCSYTKEALDEKTPLLRSQDYVNEQAKKALSLLGIETKKVIAYAGAEQEYFLVDSANFQRRKDLAYTGRTLFGAPSPKGQELEDHYFGPIREKVSSFMAEVNKVLWRLGVMAKTEHNEVAPSQHELACIYSPTNIAADQNQLVMMVLRRVAKKQGLVCLLEEKPFDGINGSGKHVNYSLGTEEGLNLFKMQKNGDNLPFFLFLTAMVAGADEYAPAFRLSAASYGNDFRLGGHEAPPAILSVFLGEELEKALDDLEHGSLPSKKEIIDTGAKSLPLLYKDTIDRNRTSPLAFTGNKFEFRMVGSNQNISGAATVLNTAVGKKLQEAYEAAKDAADKRQAIIAWIKKEMNAHRGIVYSGDGYSASWAKEAQARGLMNIPTTIDAIQAVNESGAKSLYTFTGVLSESELRSRAEISYGAYSSRALIEAKTMSHIANKLLLPAANRYLSSLLAEEKDAQQCKELLPSFALDRIRRIKELMDEASKALLMLEKDIDEASHIKGMQLALFAKSSLVEDMRKLRAPLDALELIVDKSYWPIPSYGDLLFHTI</sequence>
<protein>
    <submittedName>
        <fullName evidence="5">Glutamine synthetase III</fullName>
    </submittedName>
</protein>
<evidence type="ECO:0000313" key="6">
    <source>
        <dbReference type="Proteomes" id="UP000824070"/>
    </source>
</evidence>
<dbReference type="Proteomes" id="UP000824070">
    <property type="component" value="Unassembled WGS sequence"/>
</dbReference>
<evidence type="ECO:0000256" key="2">
    <source>
        <dbReference type="RuleBase" id="RU000384"/>
    </source>
</evidence>
<comment type="similarity">
    <text evidence="1 2">Belongs to the glutamine synthetase family.</text>
</comment>
<dbReference type="InterPro" id="IPR008146">
    <property type="entry name" value="Gln_synth_cat_dom"/>
</dbReference>
<name>A0A9D1S353_9FIRM</name>
<dbReference type="Pfam" id="PF18318">
    <property type="entry name" value="Gln-synt_C-ter"/>
    <property type="match status" value="1"/>
</dbReference>
<feature type="domain" description="GS catalytic" evidence="4">
    <location>
        <begin position="176"/>
        <end position="591"/>
    </location>
</feature>
<dbReference type="EMBL" id="DVMV01000030">
    <property type="protein sequence ID" value="HIU45455.1"/>
    <property type="molecule type" value="Genomic_DNA"/>
</dbReference>
<dbReference type="InterPro" id="IPR027303">
    <property type="entry name" value="Gln_synth_gly_rich_site"/>
</dbReference>
<reference evidence="5" key="1">
    <citation type="submission" date="2020-10" db="EMBL/GenBank/DDBJ databases">
        <authorList>
            <person name="Gilroy R."/>
        </authorList>
    </citation>
    <scope>NUCLEOTIDE SEQUENCE</scope>
    <source>
        <strain evidence="5">ChiGjej1B1-22543</strain>
    </source>
</reference>
<evidence type="ECO:0000259" key="4">
    <source>
        <dbReference type="PROSITE" id="PS51987"/>
    </source>
</evidence>
<dbReference type="Pfam" id="PF00120">
    <property type="entry name" value="Gln-synt_C"/>
    <property type="match status" value="1"/>
</dbReference>
<dbReference type="SUPFAM" id="SSF55931">
    <property type="entry name" value="Glutamine synthetase/guanido kinase"/>
    <property type="match status" value="1"/>
</dbReference>
<dbReference type="PROSITE" id="PS51986">
    <property type="entry name" value="GS_BETA_GRASP"/>
    <property type="match status" value="1"/>
</dbReference>
<comment type="caution">
    <text evidence="5">The sequence shown here is derived from an EMBL/GenBank/DDBJ whole genome shotgun (WGS) entry which is preliminary data.</text>
</comment>
<dbReference type="PROSITE" id="PS51987">
    <property type="entry name" value="GS_CATALYTIC"/>
    <property type="match status" value="1"/>
</dbReference>
<dbReference type="InterPro" id="IPR022147">
    <property type="entry name" value="GSIII_N"/>
</dbReference>
<dbReference type="AlphaFoldDB" id="A0A9D1S353"/>
<evidence type="ECO:0000259" key="3">
    <source>
        <dbReference type="PROSITE" id="PS51986"/>
    </source>
</evidence>
<gene>
    <name evidence="5" type="ORF">IAC52_04070</name>
</gene>
<dbReference type="InterPro" id="IPR008147">
    <property type="entry name" value="Gln_synt_N"/>
</dbReference>
<dbReference type="InterPro" id="IPR052725">
    <property type="entry name" value="GS_Type-3"/>
</dbReference>
<proteinExistence type="inferred from homology"/>
<dbReference type="GO" id="GO:0004356">
    <property type="term" value="F:glutamine synthetase activity"/>
    <property type="evidence" value="ECO:0007669"/>
    <property type="project" value="InterPro"/>
</dbReference>
<feature type="domain" description="GS beta-grasp" evidence="3">
    <location>
        <begin position="66"/>
        <end position="160"/>
    </location>
</feature>
<evidence type="ECO:0000256" key="1">
    <source>
        <dbReference type="PROSITE-ProRule" id="PRU01330"/>
    </source>
</evidence>
<dbReference type="Gene3D" id="1.20.120.1560">
    <property type="match status" value="1"/>
</dbReference>
<dbReference type="PANTHER" id="PTHR42974:SF1">
    <property type="entry name" value="TYPE-3 GLUTAMINE SYNTHETASE"/>
    <property type="match status" value="1"/>
</dbReference>
<dbReference type="InterPro" id="IPR014746">
    <property type="entry name" value="Gln_synth/guanido_kin_cat_dom"/>
</dbReference>
<dbReference type="PANTHER" id="PTHR42974">
    <property type="entry name" value="GLUTAMINE SYNTHETASE"/>
    <property type="match status" value="1"/>
</dbReference>